<evidence type="ECO:0000256" key="6">
    <source>
        <dbReference type="ARBA" id="ARBA00022989"/>
    </source>
</evidence>
<dbReference type="EMBL" id="JASAXT010000009">
    <property type="protein sequence ID" value="MDP8148638.1"/>
    <property type="molecule type" value="Genomic_DNA"/>
</dbReference>
<feature type="transmembrane region" description="Helical" evidence="8">
    <location>
        <begin position="13"/>
        <end position="39"/>
    </location>
</feature>
<gene>
    <name evidence="9" type="ORF">QJU57_06065</name>
</gene>
<organism evidence="9 10">
    <name type="scientific">Phocoenobacter atlanticus subsp. atlanticus</name>
    <dbReference type="NCBI Taxonomy" id="3061285"/>
    <lineage>
        <taxon>Bacteria</taxon>
        <taxon>Pseudomonadati</taxon>
        <taxon>Pseudomonadota</taxon>
        <taxon>Gammaproteobacteria</taxon>
        <taxon>Pasteurellales</taxon>
        <taxon>Pasteurellaceae</taxon>
        <taxon>Phocoenobacter</taxon>
        <taxon>Phocoenobacter atlanticus</taxon>
    </lineage>
</organism>
<dbReference type="GeneID" id="300271041"/>
<evidence type="ECO:0000313" key="10">
    <source>
        <dbReference type="Proteomes" id="UP001226020"/>
    </source>
</evidence>
<evidence type="ECO:0000256" key="8">
    <source>
        <dbReference type="SAM" id="Phobius"/>
    </source>
</evidence>
<dbReference type="AlphaFoldDB" id="A0AAW8CLK7"/>
<feature type="transmembrane region" description="Helical" evidence="8">
    <location>
        <begin position="134"/>
        <end position="159"/>
    </location>
</feature>
<keyword evidence="3" id="KW-0813">Transport</keyword>
<dbReference type="GO" id="GO:0005886">
    <property type="term" value="C:plasma membrane"/>
    <property type="evidence" value="ECO:0007669"/>
    <property type="project" value="UniProtKB-SubCell"/>
</dbReference>
<comment type="caution">
    <text evidence="9">The sequence shown here is derived from an EMBL/GenBank/DDBJ whole genome shotgun (WGS) entry which is preliminary data.</text>
</comment>
<feature type="transmembrane region" description="Helical" evidence="8">
    <location>
        <begin position="51"/>
        <end position="75"/>
    </location>
</feature>
<dbReference type="InterPro" id="IPR011606">
    <property type="entry name" value="Brnchd-chn_aa_trnsp_permease"/>
</dbReference>
<name>A0AAW8CLK7_9PAST</name>
<dbReference type="PANTHER" id="PTHR34979">
    <property type="entry name" value="INNER MEMBRANE PROTEIN YGAZ"/>
    <property type="match status" value="1"/>
</dbReference>
<evidence type="ECO:0000256" key="3">
    <source>
        <dbReference type="ARBA" id="ARBA00022448"/>
    </source>
</evidence>
<evidence type="ECO:0000256" key="1">
    <source>
        <dbReference type="ARBA" id="ARBA00004651"/>
    </source>
</evidence>
<dbReference type="Pfam" id="PF03591">
    <property type="entry name" value="AzlC"/>
    <property type="match status" value="1"/>
</dbReference>
<evidence type="ECO:0000256" key="4">
    <source>
        <dbReference type="ARBA" id="ARBA00022475"/>
    </source>
</evidence>
<evidence type="ECO:0000256" key="2">
    <source>
        <dbReference type="ARBA" id="ARBA00010735"/>
    </source>
</evidence>
<sequence length="234" mass="25791">MTEKQTQSFLSKIIYATFAVLPLAISAIPWGILCGTLSIQTGLSSMQAQIMSLLVFSGTIQLSGIAILGAGGSWLGLVNNTVMIGARYSLYAATYQREIEKLPLIKRMFFAFFLIDEIFVIAQTEQFKKGYLDYTHVVISGVIFYVIWNMATFSGIYFAQVVQDIDQFGLDFTIVATFVAMMVPMIKNKAILIAAMTSGVCILFFSYLAVEQGLVISTLIGMLVGYSLDRRGVQ</sequence>
<feature type="transmembrane region" description="Helical" evidence="8">
    <location>
        <begin position="213"/>
        <end position="229"/>
    </location>
</feature>
<dbReference type="PANTHER" id="PTHR34979:SF1">
    <property type="entry name" value="INNER MEMBRANE PROTEIN YGAZ"/>
    <property type="match status" value="1"/>
</dbReference>
<keyword evidence="10" id="KW-1185">Reference proteome</keyword>
<keyword evidence="4" id="KW-1003">Cell membrane</keyword>
<proteinExistence type="inferred from homology"/>
<dbReference type="GO" id="GO:1903785">
    <property type="term" value="P:L-valine transmembrane transport"/>
    <property type="evidence" value="ECO:0007669"/>
    <property type="project" value="TreeGrafter"/>
</dbReference>
<comment type="similarity">
    <text evidence="2">Belongs to the AzlC family.</text>
</comment>
<reference evidence="9 10" key="1">
    <citation type="journal article" date="2023" name="Front. Microbiol.">
        <title>Phylogeography and host specificity of Pasteurellaceae pathogenic to sea-farmed fish in the north-east Atlantic.</title>
        <authorList>
            <person name="Gulla S."/>
            <person name="Colquhoun D.J."/>
            <person name="Olsen A.B."/>
            <person name="Spilsberg B."/>
            <person name="Lagesen K."/>
            <person name="Aakesson C.P."/>
            <person name="Strom S."/>
            <person name="Manji F."/>
            <person name="Birkbeck T.H."/>
            <person name="Nilsen H.K."/>
        </authorList>
    </citation>
    <scope>NUCLEOTIDE SEQUENCE [LARGE SCALE GENOMIC DNA]</scope>
    <source>
        <strain evidence="9 10">NVIB3131</strain>
    </source>
</reference>
<keyword evidence="5 8" id="KW-0812">Transmembrane</keyword>
<keyword evidence="7 8" id="KW-0472">Membrane</keyword>
<accession>A0AAW8CLK7</accession>
<keyword evidence="6 8" id="KW-1133">Transmembrane helix</keyword>
<dbReference type="RefSeq" id="WP_306347024.1">
    <property type="nucleotide sequence ID" value="NZ_JASAVU010000007.1"/>
</dbReference>
<evidence type="ECO:0000313" key="9">
    <source>
        <dbReference type="EMBL" id="MDP8148638.1"/>
    </source>
</evidence>
<evidence type="ECO:0000256" key="5">
    <source>
        <dbReference type="ARBA" id="ARBA00022692"/>
    </source>
</evidence>
<evidence type="ECO:0000256" key="7">
    <source>
        <dbReference type="ARBA" id="ARBA00023136"/>
    </source>
</evidence>
<dbReference type="Proteomes" id="UP001226020">
    <property type="component" value="Unassembled WGS sequence"/>
</dbReference>
<comment type="subcellular location">
    <subcellularLocation>
        <location evidence="1">Cell membrane</location>
        <topology evidence="1">Multi-pass membrane protein</topology>
    </subcellularLocation>
</comment>
<protein>
    <submittedName>
        <fullName evidence="9">AzlC family ABC transporter permease</fullName>
    </submittedName>
</protein>